<evidence type="ECO:0000313" key="1">
    <source>
        <dbReference type="EMBL" id="GAP13540.1"/>
    </source>
</evidence>
<dbReference type="RefSeq" id="WP_152031729.1">
    <property type="nucleotide sequence ID" value="NZ_DF967972.1"/>
</dbReference>
<dbReference type="STRING" id="360412.LARV_01295"/>
<dbReference type="AlphaFoldDB" id="A0A0S7BF20"/>
<reference evidence="1" key="1">
    <citation type="submission" date="2015-07" db="EMBL/GenBank/DDBJ databases">
        <title>Draft Genome Sequences of Anaerolinea thermolimosa IMO-1, Bellilinea caldifistulae GOMI-1, Leptolinea tardivitalis YMTK-2, Levilinea saccharolytica KIBI-1,Longilinea arvoryzae KOME-1, Previously Described as Members of the Anaerolineaceae (Chloroflexi).</title>
        <authorList>
            <person name="Sekiguchi Y."/>
            <person name="Ohashi A."/>
            <person name="Matsuura N."/>
            <person name="Tourlousse M.D."/>
        </authorList>
    </citation>
    <scope>NUCLEOTIDE SEQUENCE [LARGE SCALE GENOMIC DNA]</scope>
    <source>
        <strain evidence="1">KOME-1</strain>
    </source>
</reference>
<proteinExistence type="predicted"/>
<protein>
    <submittedName>
        <fullName evidence="1">Uncharacterized protein</fullName>
    </submittedName>
</protein>
<accession>A0A0S7BF20</accession>
<dbReference type="Proteomes" id="UP000055060">
    <property type="component" value="Unassembled WGS sequence"/>
</dbReference>
<name>A0A0S7BF20_9CHLR</name>
<gene>
    <name evidence="1" type="ORF">LARV_01295</name>
</gene>
<dbReference type="OrthoDB" id="163903at2"/>
<keyword evidence="2" id="KW-1185">Reference proteome</keyword>
<dbReference type="EMBL" id="DF967972">
    <property type="protein sequence ID" value="GAP13540.1"/>
    <property type="molecule type" value="Genomic_DNA"/>
</dbReference>
<sequence length="94" mass="10458">METIAISEPQSKKLNVGSKRGRPKLDCKVYQIRFTLSLREGEDDDLLFFFSDIPERRRAAALKAALRAGGVSRKTESVTVTDDLDLTIQGLVFG</sequence>
<evidence type="ECO:0000313" key="2">
    <source>
        <dbReference type="Proteomes" id="UP000055060"/>
    </source>
</evidence>
<organism evidence="1">
    <name type="scientific">Longilinea arvoryzae</name>
    <dbReference type="NCBI Taxonomy" id="360412"/>
    <lineage>
        <taxon>Bacteria</taxon>
        <taxon>Bacillati</taxon>
        <taxon>Chloroflexota</taxon>
        <taxon>Anaerolineae</taxon>
        <taxon>Anaerolineales</taxon>
        <taxon>Anaerolineaceae</taxon>
        <taxon>Longilinea</taxon>
    </lineage>
</organism>